<dbReference type="SMART" id="SM00487">
    <property type="entry name" value="DEXDc"/>
    <property type="match status" value="1"/>
</dbReference>
<gene>
    <name evidence="8" type="primary">DBP10_1</name>
    <name evidence="8" type="ORF">FOZ62_001551</name>
</gene>
<dbReference type="InterPro" id="IPR011545">
    <property type="entry name" value="DEAD/DEAH_box_helicase_dom"/>
</dbReference>
<feature type="non-terminal residue" evidence="8">
    <location>
        <position position="1"/>
    </location>
</feature>
<keyword evidence="4 5" id="KW-0067">ATP-binding</keyword>
<name>A0A7J6UBX2_PEROL</name>
<keyword evidence="3 5" id="KW-0347">Helicase</keyword>
<dbReference type="PROSITE" id="PS51192">
    <property type="entry name" value="HELICASE_ATP_BIND_1"/>
    <property type="match status" value="1"/>
</dbReference>
<dbReference type="CDD" id="cd18787">
    <property type="entry name" value="SF2_C_DEAD"/>
    <property type="match status" value="1"/>
</dbReference>
<comment type="similarity">
    <text evidence="5">Belongs to the DEAD box helicase family.</text>
</comment>
<evidence type="ECO:0000313" key="9">
    <source>
        <dbReference type="Proteomes" id="UP000574390"/>
    </source>
</evidence>
<protein>
    <submittedName>
        <fullName evidence="8">ATP-dependent RNA helicase dbp10</fullName>
    </submittedName>
</protein>
<dbReference type="PANTHER" id="PTHR47959:SF8">
    <property type="entry name" value="RNA HELICASE"/>
    <property type="match status" value="1"/>
</dbReference>
<dbReference type="InterPro" id="IPR001650">
    <property type="entry name" value="Helicase_C-like"/>
</dbReference>
<dbReference type="GO" id="GO:0003676">
    <property type="term" value="F:nucleic acid binding"/>
    <property type="evidence" value="ECO:0007669"/>
    <property type="project" value="InterPro"/>
</dbReference>
<dbReference type="AlphaFoldDB" id="A0A7J6UBX2"/>
<keyword evidence="2 5" id="KW-0378">Hydrolase</keyword>
<evidence type="ECO:0000256" key="5">
    <source>
        <dbReference type="RuleBase" id="RU000492"/>
    </source>
</evidence>
<evidence type="ECO:0000256" key="2">
    <source>
        <dbReference type="ARBA" id="ARBA00022801"/>
    </source>
</evidence>
<feature type="domain" description="Helicase ATP-binding" evidence="6">
    <location>
        <begin position="1"/>
        <end position="146"/>
    </location>
</feature>
<dbReference type="Pfam" id="PF00271">
    <property type="entry name" value="Helicase_C"/>
    <property type="match status" value="1"/>
</dbReference>
<reference evidence="8 9" key="1">
    <citation type="submission" date="2020-04" db="EMBL/GenBank/DDBJ databases">
        <title>Perkinsus olseni comparative genomics.</title>
        <authorList>
            <person name="Bogema D.R."/>
        </authorList>
    </citation>
    <scope>NUCLEOTIDE SEQUENCE [LARGE SCALE GENOMIC DNA]</scope>
    <source>
        <strain evidence="8">ATCC PRA-205</strain>
    </source>
</reference>
<dbReference type="GO" id="GO:0005829">
    <property type="term" value="C:cytosol"/>
    <property type="evidence" value="ECO:0007669"/>
    <property type="project" value="TreeGrafter"/>
</dbReference>
<evidence type="ECO:0000256" key="1">
    <source>
        <dbReference type="ARBA" id="ARBA00022741"/>
    </source>
</evidence>
<sequence>MVQTLKGHSEVVGARAVILSPTRELAMQTIKVTRMLAKFTDLRLCLIVGGHSMESQFDRLSSNPDVLICTPGRLVHHMVEADLSLQRVQYLVFDEADRLFEMGFSEDMQTILKATPPSRQCLLFSATLPSQLTQFSRAGLRSDSTEFIRLDVEHTISDTLDLWFLYTTADSKPAALVSLLRKLQSRGNANADESTAVVATGKAGKSGKKHRSPKTIVFVATRHNVEFFASLLTQVGITNAPIYGSMDQTQRTSSLSKFRSGKASVLLVTDVAARGIDIPQLDYVINYDFPSSSKLFVHRCGRTARAGAKGLCASLVTHDDMPYTVELMLFLGRKLGLQPLGSDHPFPAEGETEGEETDARKLCVIGGIPSVQ</sequence>
<dbReference type="SUPFAM" id="SSF52540">
    <property type="entry name" value="P-loop containing nucleoside triphosphate hydrolases"/>
    <property type="match status" value="1"/>
</dbReference>
<accession>A0A7J6UBX2</accession>
<dbReference type="GO" id="GO:0005524">
    <property type="term" value="F:ATP binding"/>
    <property type="evidence" value="ECO:0007669"/>
    <property type="project" value="UniProtKB-KW"/>
</dbReference>
<organism evidence="8 9">
    <name type="scientific">Perkinsus olseni</name>
    <name type="common">Perkinsus atlanticus</name>
    <dbReference type="NCBI Taxonomy" id="32597"/>
    <lineage>
        <taxon>Eukaryota</taxon>
        <taxon>Sar</taxon>
        <taxon>Alveolata</taxon>
        <taxon>Perkinsozoa</taxon>
        <taxon>Perkinsea</taxon>
        <taxon>Perkinsida</taxon>
        <taxon>Perkinsidae</taxon>
        <taxon>Perkinsus</taxon>
    </lineage>
</organism>
<dbReference type="PROSITE" id="PS00039">
    <property type="entry name" value="DEAD_ATP_HELICASE"/>
    <property type="match status" value="1"/>
</dbReference>
<dbReference type="InterPro" id="IPR000629">
    <property type="entry name" value="RNA-helicase_DEAD-box_CS"/>
</dbReference>
<dbReference type="GO" id="GO:0016787">
    <property type="term" value="F:hydrolase activity"/>
    <property type="evidence" value="ECO:0007669"/>
    <property type="project" value="UniProtKB-KW"/>
</dbReference>
<feature type="domain" description="Helicase C-terminal" evidence="7">
    <location>
        <begin position="175"/>
        <end position="346"/>
    </location>
</feature>
<dbReference type="SMART" id="SM00490">
    <property type="entry name" value="HELICc"/>
    <property type="match status" value="1"/>
</dbReference>
<dbReference type="GO" id="GO:0003724">
    <property type="term" value="F:RNA helicase activity"/>
    <property type="evidence" value="ECO:0007669"/>
    <property type="project" value="TreeGrafter"/>
</dbReference>
<evidence type="ECO:0000259" key="6">
    <source>
        <dbReference type="PROSITE" id="PS51192"/>
    </source>
</evidence>
<dbReference type="InterPro" id="IPR014001">
    <property type="entry name" value="Helicase_ATP-bd"/>
</dbReference>
<dbReference type="InterPro" id="IPR027417">
    <property type="entry name" value="P-loop_NTPase"/>
</dbReference>
<proteinExistence type="inferred from homology"/>
<dbReference type="PANTHER" id="PTHR47959">
    <property type="entry name" value="ATP-DEPENDENT RNA HELICASE RHLE-RELATED"/>
    <property type="match status" value="1"/>
</dbReference>
<comment type="caution">
    <text evidence="8">The sequence shown here is derived from an EMBL/GenBank/DDBJ whole genome shotgun (WGS) entry which is preliminary data.</text>
</comment>
<evidence type="ECO:0000256" key="4">
    <source>
        <dbReference type="ARBA" id="ARBA00022840"/>
    </source>
</evidence>
<dbReference type="Proteomes" id="UP000574390">
    <property type="component" value="Unassembled WGS sequence"/>
</dbReference>
<evidence type="ECO:0000259" key="7">
    <source>
        <dbReference type="PROSITE" id="PS51194"/>
    </source>
</evidence>
<dbReference type="EMBL" id="JABANM010001198">
    <property type="protein sequence ID" value="KAF4754692.1"/>
    <property type="molecule type" value="Genomic_DNA"/>
</dbReference>
<keyword evidence="1 5" id="KW-0547">Nucleotide-binding</keyword>
<dbReference type="Pfam" id="PF00270">
    <property type="entry name" value="DEAD"/>
    <property type="match status" value="1"/>
</dbReference>
<dbReference type="PROSITE" id="PS51194">
    <property type="entry name" value="HELICASE_CTER"/>
    <property type="match status" value="1"/>
</dbReference>
<evidence type="ECO:0000313" key="8">
    <source>
        <dbReference type="EMBL" id="KAF4754692.1"/>
    </source>
</evidence>
<dbReference type="Gene3D" id="3.40.50.300">
    <property type="entry name" value="P-loop containing nucleotide triphosphate hydrolases"/>
    <property type="match status" value="2"/>
</dbReference>
<dbReference type="InterPro" id="IPR050079">
    <property type="entry name" value="DEAD_box_RNA_helicase"/>
</dbReference>
<evidence type="ECO:0000256" key="3">
    <source>
        <dbReference type="ARBA" id="ARBA00022806"/>
    </source>
</evidence>